<comment type="caution">
    <text evidence="2">The sequence shown here is derived from an EMBL/GenBank/DDBJ whole genome shotgun (WGS) entry which is preliminary data.</text>
</comment>
<feature type="region of interest" description="Disordered" evidence="1">
    <location>
        <begin position="703"/>
        <end position="801"/>
    </location>
</feature>
<gene>
    <name evidence="2" type="ORF">D9613_000739</name>
</gene>
<protein>
    <submittedName>
        <fullName evidence="2">Uncharacterized protein</fullName>
    </submittedName>
</protein>
<feature type="region of interest" description="Disordered" evidence="1">
    <location>
        <begin position="819"/>
        <end position="919"/>
    </location>
</feature>
<dbReference type="SUPFAM" id="SSF51556">
    <property type="entry name" value="Metallo-dependent hydrolases"/>
    <property type="match status" value="1"/>
</dbReference>
<keyword evidence="3" id="KW-1185">Reference proteome</keyword>
<feature type="compositionally biased region" description="Polar residues" evidence="1">
    <location>
        <begin position="1005"/>
        <end position="1017"/>
    </location>
</feature>
<dbReference type="Gene3D" id="3.20.20.140">
    <property type="entry name" value="Metal-dependent hydrolases"/>
    <property type="match status" value="2"/>
</dbReference>
<dbReference type="EMBL" id="JAACJL010000015">
    <property type="protein sequence ID" value="KAF4621414.1"/>
    <property type="molecule type" value="Genomic_DNA"/>
</dbReference>
<proteinExistence type="predicted"/>
<feature type="compositionally biased region" description="Polar residues" evidence="1">
    <location>
        <begin position="706"/>
        <end position="723"/>
    </location>
</feature>
<evidence type="ECO:0000313" key="3">
    <source>
        <dbReference type="Proteomes" id="UP000521872"/>
    </source>
</evidence>
<evidence type="ECO:0000313" key="2">
    <source>
        <dbReference type="EMBL" id="KAF4621414.1"/>
    </source>
</evidence>
<feature type="region of interest" description="Disordered" evidence="1">
    <location>
        <begin position="947"/>
        <end position="1055"/>
    </location>
</feature>
<feature type="compositionally biased region" description="Low complexity" evidence="1">
    <location>
        <begin position="742"/>
        <end position="756"/>
    </location>
</feature>
<dbReference type="InterPro" id="IPR032466">
    <property type="entry name" value="Metal_Hydrolase"/>
</dbReference>
<name>A0A8H4R314_9AGAR</name>
<sequence length="1578" mass="171423">MDTVWALRKAYSTARQIKERQDEYCDKVASKDFSNLGELPEVLEWEALVDVLRGRVKVNVHCYEAVDLDSLVRLSNEFEFPIAVIHHASDAYLVPDLLQRAYGKPPAVALFATMARYKREAYRSSEFAPRILAENGVTVLMKSDHPEMNSRYLLFEAQQAYFYGLPENLAIASVTSNAAESMGYDADVVIWDSHPLALGATPSQVFIDGIPQLRSPYVVQKPTAYQKTPKVPSFNEEAKQAVEYEGLPPLTPKLSMVDDTVVFLNVKSVHRVKKGSIVAAFSDEDSKAGVVVARGGSLVCHGTEALCMDAGVLGSNNITFVDLEGGSISPGLVSYGSPLGLENIYQEPSTNDGNIFDPFLQIVPNVLGGDSFMAHTTDGIMYDTRDALLAYRFGVTIGVTAPTNKQFLGGLGAAFSLGATERTDKDAVIQDVTGVHVSVRHSLKPSVSTQIAALRRLLLETSDGELGEMFKKVREGKIPLVVEAHSANIIATLLMLKKEAELRNKHQIRLTITGATEAHILAKELGEAQVGVILNPPRSFPLVWERRRILPGPPFTKNSSVVELLSNGVIVGVGCETISAARNLPFDIAWTAIESGGRFSREQAMAIGSTNLLKLLGVEVDESKLELVASKGGELLSMQSKVAAILSPAKGAPLFASMRRTRDRDCNSEDRYGHLTRLFASLDLAFIPTPNHGTPITAYFTRVPKTPTSSQDCSPQASSQSRMPTKPPSKATPSQDVKAESSKSSVTVKSSAFKTKPLPSTNGTGVLEGPSASSGAASSRKRSRSPEPGSSSKNDEGLGKSMAESNAGVDVEMRDVSGHIDNMTQPQLGKKRRTSSPLKQKQNFNTEVIPSSQSDEELPLWTAAATVPDSATPAVEPSSCPTTPDRINQHDNATSQAVSPSLDRPRTPSFGDLPSVPATPVALDVASKTAKIIADIKARAYARELSSPEPTLEFNDAPEISSDEEEDILPITRIPIKTKKSPSPKIPSPEPAKRSTRYGLRNRSPPKTSANEASTSKLALGDGKKSPQTTRVKKSVQSAPFESLLREKRSATKRGDAFDRAEAVVNKVDTDGCFMGEDFDFEGADETLTWEDVNLAARDSRWVSNSTTTPNKSRAIKDIKLGTEDQKRLFGEERMKEIAGMLQHDRLDELNAAASIKVPGIKLWTDSSTSSMHAERDKAEAHIPRIPGTSAPIQLLNAALCRKDFSRAVILLSGNILSTICPSDQAAFESSLCELVMLTQRSALSSIPHGLAEAAFGCLECFWNSRDQPLTSGISFGRVLSVLHRFKADDDILTAQKWQANNSQADEEVHLGCRGTVLNHLVLLIAACARSNRLSKQEIPDIVLVLLLLAADVTASAEFLQDITQAISLALNTCSKILAGISSYSPIIKHRIVSLLADGSATARRIASTVAYCIITDTIEVDASMFNHLPPLADILDQLPPYSKSKGPSAKFSIHEETDYVDLGLNICILAVAVADVKGYVFQEAETLQKQPTYAIASPAKNSKDILTEVQYLHTALENLHSSIIDLRAAHLERSRTKAIIKGLSMNLYYQHKLWSERARSRPQVTIATWLHKPQDRI</sequence>
<accession>A0A8H4R314</accession>
<feature type="compositionally biased region" description="Low complexity" evidence="1">
    <location>
        <begin position="768"/>
        <end position="778"/>
    </location>
</feature>
<feature type="compositionally biased region" description="Polar residues" evidence="1">
    <location>
        <begin position="879"/>
        <end position="899"/>
    </location>
</feature>
<feature type="compositionally biased region" description="Polar residues" evidence="1">
    <location>
        <begin position="1026"/>
        <end position="1040"/>
    </location>
</feature>
<dbReference type="Proteomes" id="UP000521872">
    <property type="component" value="Unassembled WGS sequence"/>
</dbReference>
<feature type="compositionally biased region" description="Polar residues" evidence="1">
    <location>
        <begin position="835"/>
        <end position="853"/>
    </location>
</feature>
<evidence type="ECO:0000256" key="1">
    <source>
        <dbReference type="SAM" id="MobiDB-lite"/>
    </source>
</evidence>
<reference evidence="2 3" key="1">
    <citation type="submission" date="2019-12" db="EMBL/GenBank/DDBJ databases">
        <authorList>
            <person name="Floudas D."/>
            <person name="Bentzer J."/>
            <person name="Ahren D."/>
            <person name="Johansson T."/>
            <person name="Persson P."/>
            <person name="Tunlid A."/>
        </authorList>
    </citation>
    <scope>NUCLEOTIDE SEQUENCE [LARGE SCALE GENOMIC DNA]</scope>
    <source>
        <strain evidence="2 3">CBS 102.39</strain>
    </source>
</reference>
<organism evidence="2 3">
    <name type="scientific">Agrocybe pediades</name>
    <dbReference type="NCBI Taxonomy" id="84607"/>
    <lineage>
        <taxon>Eukaryota</taxon>
        <taxon>Fungi</taxon>
        <taxon>Dikarya</taxon>
        <taxon>Basidiomycota</taxon>
        <taxon>Agaricomycotina</taxon>
        <taxon>Agaricomycetes</taxon>
        <taxon>Agaricomycetidae</taxon>
        <taxon>Agaricales</taxon>
        <taxon>Agaricineae</taxon>
        <taxon>Strophariaceae</taxon>
        <taxon>Agrocybe</taxon>
    </lineage>
</organism>
<feature type="compositionally biased region" description="Basic and acidic residues" evidence="1">
    <location>
        <begin position="1044"/>
        <end position="1055"/>
    </location>
</feature>